<evidence type="ECO:0000256" key="1">
    <source>
        <dbReference type="SAM" id="SignalP"/>
    </source>
</evidence>
<evidence type="ECO:0000313" key="3">
    <source>
        <dbReference type="Proteomes" id="UP000243359"/>
    </source>
</evidence>
<feature type="chain" id="PRO_5009264794" description="Lipoprotein" evidence="1">
    <location>
        <begin position="19"/>
        <end position="172"/>
    </location>
</feature>
<dbReference type="OrthoDB" id="9784998at2"/>
<dbReference type="EMBL" id="LT629751">
    <property type="protein sequence ID" value="SDT00076.1"/>
    <property type="molecule type" value="Genomic_DNA"/>
</dbReference>
<proteinExistence type="predicted"/>
<accession>A0A1H1WUP7</accession>
<evidence type="ECO:0000313" key="2">
    <source>
        <dbReference type="EMBL" id="SDT00076.1"/>
    </source>
</evidence>
<keyword evidence="3" id="KW-1185">Reference proteome</keyword>
<gene>
    <name evidence="2" type="ORF">SAMN05216221_3185</name>
</gene>
<keyword evidence="1" id="KW-0732">Signal</keyword>
<feature type="signal peptide" evidence="1">
    <location>
        <begin position="1"/>
        <end position="18"/>
    </location>
</feature>
<dbReference type="STRING" id="1392877.SAMN05216221_3185"/>
<sequence>MLRALLLSLALLAPPLLAEQLRTLSWEELIPAGTPPPPPPQAFHDLSQLADALAAESGPAAAQQAPAAPVVEALDGRQVRLPGYVVPLDVDSAGQVREFLLVPWFGACIHVPPPPSNQIVHVRTTQPLALDDLWQPFWVEGQLHVEHSSSELAEAGYRMQGERIQPYELPQE</sequence>
<dbReference type="Proteomes" id="UP000243359">
    <property type="component" value="Chromosome I"/>
</dbReference>
<dbReference type="AlphaFoldDB" id="A0A1H1WUP7"/>
<reference evidence="3" key="1">
    <citation type="submission" date="2016-10" db="EMBL/GenBank/DDBJ databases">
        <authorList>
            <person name="Varghese N."/>
            <person name="Submissions S."/>
        </authorList>
    </citation>
    <scope>NUCLEOTIDE SEQUENCE [LARGE SCALE GENOMIC DNA]</scope>
    <source>
        <strain evidence="3">KCTC 32247</strain>
    </source>
</reference>
<dbReference type="RefSeq" id="WP_090350142.1">
    <property type="nucleotide sequence ID" value="NZ_LT629751.1"/>
</dbReference>
<dbReference type="InterPro" id="IPR021727">
    <property type="entry name" value="DUF3299"/>
</dbReference>
<organism evidence="2 3">
    <name type="scientific">Pseudomonas oryzae</name>
    <dbReference type="NCBI Taxonomy" id="1392877"/>
    <lineage>
        <taxon>Bacteria</taxon>
        <taxon>Pseudomonadati</taxon>
        <taxon>Pseudomonadota</taxon>
        <taxon>Gammaproteobacteria</taxon>
        <taxon>Pseudomonadales</taxon>
        <taxon>Pseudomonadaceae</taxon>
        <taxon>Pseudomonas</taxon>
    </lineage>
</organism>
<evidence type="ECO:0008006" key="4">
    <source>
        <dbReference type="Google" id="ProtNLM"/>
    </source>
</evidence>
<name>A0A1H1WUP7_9PSED</name>
<dbReference type="Pfam" id="PF11736">
    <property type="entry name" value="DUF3299"/>
    <property type="match status" value="1"/>
</dbReference>
<protein>
    <recommendedName>
        <fullName evidence="4">Lipoprotein</fullName>
    </recommendedName>
</protein>
<dbReference type="Gene3D" id="2.40.50.870">
    <property type="entry name" value="Protein of unknown function (DUF3299)"/>
    <property type="match status" value="1"/>
</dbReference>